<sequence>MRVLVTGAGGFVGRHLVARLTEKGNDVVPVPREWFGGPPRPGSAVPAHGVATSLWRGCDAVVHLAGLIPRGGALDEADVLRVNVEGTRRIAQAAVDLAIPRIVFVSTASVHGSGGVTPLVETDPIAPANLYARSKALAETAFWEALGPARASGVVLRPTPIFGDGGHGPVALLTKLARLPVPLPFASVGGHRSIISIDSVVDILELCLTGPHSGTFLIANDEPLRAGDIIAATRQGLGRSPMLFDLPEALLAGAARLAGRAGQWEAMTQPFLVNTDRIKRETGWQAGPTSRQRLRAMSAAGGS</sequence>
<comment type="caution">
    <text evidence="3">The sequence shown here is derived from an EMBL/GenBank/DDBJ whole genome shotgun (WGS) entry which is preliminary data.</text>
</comment>
<organism evidence="3 4">
    <name type="scientific">Ancylobacter vacuolatus</name>
    <dbReference type="NCBI Taxonomy" id="223389"/>
    <lineage>
        <taxon>Bacteria</taxon>
        <taxon>Pseudomonadati</taxon>
        <taxon>Pseudomonadota</taxon>
        <taxon>Alphaproteobacteria</taxon>
        <taxon>Hyphomicrobiales</taxon>
        <taxon>Xanthobacteraceae</taxon>
        <taxon>Ancylobacter</taxon>
    </lineage>
</organism>
<dbReference type="EC" id="5.1.3.2" evidence="3"/>
<dbReference type="Gene3D" id="3.40.50.720">
    <property type="entry name" value="NAD(P)-binding Rossmann-like Domain"/>
    <property type="match status" value="1"/>
</dbReference>
<evidence type="ECO:0000313" key="4">
    <source>
        <dbReference type="Proteomes" id="UP001238467"/>
    </source>
</evidence>
<feature type="domain" description="NAD-dependent epimerase/dehydratase" evidence="2">
    <location>
        <begin position="3"/>
        <end position="169"/>
    </location>
</feature>
<keyword evidence="4" id="KW-1185">Reference proteome</keyword>
<dbReference type="InterPro" id="IPR001509">
    <property type="entry name" value="Epimerase_deHydtase"/>
</dbReference>
<evidence type="ECO:0000256" key="1">
    <source>
        <dbReference type="SAM" id="MobiDB-lite"/>
    </source>
</evidence>
<dbReference type="RefSeq" id="WP_307062290.1">
    <property type="nucleotide sequence ID" value="NZ_JAUSUH010000008.1"/>
</dbReference>
<accession>A0ABU0DKN6</accession>
<dbReference type="PANTHER" id="PTHR48079:SF6">
    <property type="entry name" value="NAD(P)-BINDING DOMAIN-CONTAINING PROTEIN-RELATED"/>
    <property type="match status" value="1"/>
</dbReference>
<protein>
    <submittedName>
        <fullName evidence="3">UDP-glucose 4-epimerase</fullName>
        <ecNumber evidence="3">5.1.3.2</ecNumber>
    </submittedName>
</protein>
<gene>
    <name evidence="3" type="ORF">J2S76_003431</name>
</gene>
<name>A0ABU0DKN6_9HYPH</name>
<dbReference type="InterPro" id="IPR051783">
    <property type="entry name" value="NAD(P)-dependent_oxidoreduct"/>
</dbReference>
<keyword evidence="3" id="KW-0413">Isomerase</keyword>
<dbReference type="Pfam" id="PF01370">
    <property type="entry name" value="Epimerase"/>
    <property type="match status" value="1"/>
</dbReference>
<reference evidence="3 4" key="1">
    <citation type="submission" date="2023-07" db="EMBL/GenBank/DDBJ databases">
        <title>Genomic Encyclopedia of Type Strains, Phase IV (KMG-IV): sequencing the most valuable type-strain genomes for metagenomic binning, comparative biology and taxonomic classification.</title>
        <authorList>
            <person name="Goeker M."/>
        </authorList>
    </citation>
    <scope>NUCLEOTIDE SEQUENCE [LARGE SCALE GENOMIC DNA]</scope>
    <source>
        <strain evidence="3 4">DSM 1277</strain>
    </source>
</reference>
<dbReference type="InterPro" id="IPR036291">
    <property type="entry name" value="NAD(P)-bd_dom_sf"/>
</dbReference>
<proteinExistence type="predicted"/>
<dbReference type="PANTHER" id="PTHR48079">
    <property type="entry name" value="PROTEIN YEEZ"/>
    <property type="match status" value="1"/>
</dbReference>
<evidence type="ECO:0000259" key="2">
    <source>
        <dbReference type="Pfam" id="PF01370"/>
    </source>
</evidence>
<dbReference type="Proteomes" id="UP001238467">
    <property type="component" value="Unassembled WGS sequence"/>
</dbReference>
<evidence type="ECO:0000313" key="3">
    <source>
        <dbReference type="EMBL" id="MDQ0348997.1"/>
    </source>
</evidence>
<dbReference type="GO" id="GO:0003978">
    <property type="term" value="F:UDP-glucose 4-epimerase activity"/>
    <property type="evidence" value="ECO:0007669"/>
    <property type="project" value="UniProtKB-EC"/>
</dbReference>
<dbReference type="EMBL" id="JAUSUH010000008">
    <property type="protein sequence ID" value="MDQ0348997.1"/>
    <property type="molecule type" value="Genomic_DNA"/>
</dbReference>
<feature type="region of interest" description="Disordered" evidence="1">
    <location>
        <begin position="284"/>
        <end position="303"/>
    </location>
</feature>
<dbReference type="SUPFAM" id="SSF51735">
    <property type="entry name" value="NAD(P)-binding Rossmann-fold domains"/>
    <property type="match status" value="1"/>
</dbReference>